<proteinExistence type="predicted"/>
<sequence length="158" mass="18596">MEKDAKDSDQTCDKCQRHALMIHRPRELLHPVLSPWPFMKWGMDIVGPLPWAHCKAQYILFMAVYFCKLVEAHSFEKVRENEVIDFIWDHIICRFGISTEITCDNGRQFIGNKFNKFFEDHKIKKILSNPYHPSANSQADSTKEIILQNMRKRLADSK</sequence>
<reference evidence="2" key="2">
    <citation type="submission" date="2025-08" db="UniProtKB">
        <authorList>
            <consortium name="RefSeq"/>
        </authorList>
    </citation>
    <scope>IDENTIFICATION</scope>
    <source>
        <tissue evidence="2">Leaf</tissue>
    </source>
</reference>
<dbReference type="Proteomes" id="UP000790787">
    <property type="component" value="Chromosome 15"/>
</dbReference>
<organism evidence="1 2">
    <name type="scientific">Nicotiana tabacum</name>
    <name type="common">Common tobacco</name>
    <dbReference type="NCBI Taxonomy" id="4097"/>
    <lineage>
        <taxon>Eukaryota</taxon>
        <taxon>Viridiplantae</taxon>
        <taxon>Streptophyta</taxon>
        <taxon>Embryophyta</taxon>
        <taxon>Tracheophyta</taxon>
        <taxon>Spermatophyta</taxon>
        <taxon>Magnoliopsida</taxon>
        <taxon>eudicotyledons</taxon>
        <taxon>Gunneridae</taxon>
        <taxon>Pentapetalae</taxon>
        <taxon>asterids</taxon>
        <taxon>lamiids</taxon>
        <taxon>Solanales</taxon>
        <taxon>Solanaceae</taxon>
        <taxon>Nicotianoideae</taxon>
        <taxon>Nicotianeae</taxon>
        <taxon>Nicotiana</taxon>
    </lineage>
</organism>
<evidence type="ECO:0000313" key="1">
    <source>
        <dbReference type="Proteomes" id="UP000790787"/>
    </source>
</evidence>
<protein>
    <submittedName>
        <fullName evidence="2">Uncharacterized protein LOC142169627</fullName>
    </submittedName>
</protein>
<keyword evidence="1" id="KW-1185">Reference proteome</keyword>
<evidence type="ECO:0000313" key="2">
    <source>
        <dbReference type="RefSeq" id="XP_075087617.1"/>
    </source>
</evidence>
<name>A0AC58SRL9_TOBAC</name>
<gene>
    <name evidence="2" type="primary">LOC142169627</name>
</gene>
<accession>A0AC58SRL9</accession>
<reference evidence="1" key="1">
    <citation type="journal article" date="2014" name="Nat. Commun.">
        <title>The tobacco genome sequence and its comparison with those of tomato and potato.</title>
        <authorList>
            <person name="Sierro N."/>
            <person name="Battey J.N."/>
            <person name="Ouadi S."/>
            <person name="Bakaher N."/>
            <person name="Bovet L."/>
            <person name="Willig A."/>
            <person name="Goepfert S."/>
            <person name="Peitsch M.C."/>
            <person name="Ivanov N.V."/>
        </authorList>
    </citation>
    <scope>NUCLEOTIDE SEQUENCE [LARGE SCALE GENOMIC DNA]</scope>
</reference>
<dbReference type="RefSeq" id="XP_075087617.1">
    <property type="nucleotide sequence ID" value="XM_075231516.1"/>
</dbReference>